<dbReference type="Pfam" id="PF00023">
    <property type="entry name" value="Ank"/>
    <property type="match status" value="1"/>
</dbReference>
<dbReference type="Gene3D" id="1.25.40.20">
    <property type="entry name" value="Ankyrin repeat-containing domain"/>
    <property type="match status" value="4"/>
</dbReference>
<dbReference type="EMBL" id="LKAJ02000001">
    <property type="protein sequence ID" value="MCS5711372.1"/>
    <property type="molecule type" value="Genomic_DNA"/>
</dbReference>
<dbReference type="RefSeq" id="WP_075066735.1">
    <property type="nucleotide sequence ID" value="NZ_LKAJ02000001.1"/>
</dbReference>
<dbReference type="PRINTS" id="PR01415">
    <property type="entry name" value="ANKYRIN"/>
</dbReference>
<evidence type="ECO:0000313" key="5">
    <source>
        <dbReference type="EMBL" id="KRG20895.1"/>
    </source>
</evidence>
<evidence type="ECO:0000256" key="4">
    <source>
        <dbReference type="SAM" id="MobiDB-lite"/>
    </source>
</evidence>
<dbReference type="PANTHER" id="PTHR24171">
    <property type="entry name" value="ANKYRIN REPEAT DOMAIN-CONTAINING PROTEIN 39-RELATED"/>
    <property type="match status" value="1"/>
</dbReference>
<keyword evidence="5" id="KW-0808">Transferase</keyword>
<proteinExistence type="predicted"/>
<dbReference type="OrthoDB" id="5636137at2"/>
<dbReference type="InterPro" id="IPR036770">
    <property type="entry name" value="Ankyrin_rpt-contain_sf"/>
</dbReference>
<reference evidence="5" key="1">
    <citation type="submission" date="2015-09" db="EMBL/GenBank/DDBJ databases">
        <title>Draft Genome Sequences of Two Novel Amoeba-resistant Intranuclear Bacteria, Candidatus Berkiella cookevillensis and Candidatus Berkiella aquae.</title>
        <authorList>
            <person name="Mehari Y.T."/>
            <person name="Arivett B.A."/>
            <person name="Farone A.L."/>
            <person name="Gunderson J.H."/>
            <person name="Farone M.B."/>
        </authorList>
    </citation>
    <scope>NUCLEOTIDE SEQUENCE [LARGE SCALE GENOMIC DNA]</scope>
    <source>
        <strain evidence="5">HT99</strain>
    </source>
</reference>
<dbReference type="Pfam" id="PF12796">
    <property type="entry name" value="Ank_2"/>
    <property type="match status" value="2"/>
</dbReference>
<feature type="repeat" description="ANK" evidence="3">
    <location>
        <begin position="306"/>
        <end position="338"/>
    </location>
</feature>
<dbReference type="PANTHER" id="PTHR24171:SF10">
    <property type="entry name" value="ANKYRIN REPEAT DOMAIN-CONTAINING PROTEIN 29-LIKE"/>
    <property type="match status" value="1"/>
</dbReference>
<gene>
    <name evidence="5" type="primary">ankX_7</name>
    <name evidence="6" type="ORF">HT99x_007985</name>
    <name evidence="5" type="ORF">HT99x_02112</name>
</gene>
<feature type="region of interest" description="Disordered" evidence="4">
    <location>
        <begin position="549"/>
        <end position="573"/>
    </location>
</feature>
<organism evidence="5">
    <name type="scientific">Candidatus Berkiella aquae</name>
    <dbReference type="NCBI Taxonomy" id="295108"/>
    <lineage>
        <taxon>Bacteria</taxon>
        <taxon>Pseudomonadati</taxon>
        <taxon>Pseudomonadota</taxon>
        <taxon>Gammaproteobacteria</taxon>
        <taxon>Candidatus Berkiellales</taxon>
        <taxon>Candidatus Berkiellaceae</taxon>
        <taxon>Candidatus Berkiella</taxon>
    </lineage>
</organism>
<reference evidence="6" key="2">
    <citation type="journal article" date="2016" name="Genome Announc.">
        <title>Draft Genome Sequences of Two Novel Amoeba-Resistant Intranuclear Bacteria, 'Candidatus Berkiella cookevillensis' and 'Candidatus Berkiella aquae'.</title>
        <authorList>
            <person name="Mehari Y.T."/>
            <person name="Arivett B.A."/>
            <person name="Farone A.L."/>
            <person name="Gunderson J.H."/>
            <person name="Farone M.B."/>
        </authorList>
    </citation>
    <scope>NUCLEOTIDE SEQUENCE</scope>
    <source>
        <strain evidence="6">HT99</strain>
    </source>
</reference>
<dbReference type="SUPFAM" id="SSF48403">
    <property type="entry name" value="Ankyrin repeat"/>
    <property type="match status" value="2"/>
</dbReference>
<feature type="repeat" description="ANK" evidence="3">
    <location>
        <begin position="113"/>
        <end position="145"/>
    </location>
</feature>
<feature type="repeat" description="ANK" evidence="3">
    <location>
        <begin position="339"/>
        <end position="371"/>
    </location>
</feature>
<evidence type="ECO:0000313" key="7">
    <source>
        <dbReference type="Proteomes" id="UP000051497"/>
    </source>
</evidence>
<dbReference type="PROSITE" id="PS50297">
    <property type="entry name" value="ANK_REP_REGION"/>
    <property type="match status" value="8"/>
</dbReference>
<dbReference type="GO" id="GO:0016740">
    <property type="term" value="F:transferase activity"/>
    <property type="evidence" value="ECO:0007669"/>
    <property type="project" value="UniProtKB-KW"/>
</dbReference>
<feature type="repeat" description="ANK" evidence="3">
    <location>
        <begin position="146"/>
        <end position="177"/>
    </location>
</feature>
<dbReference type="PROSITE" id="PS50088">
    <property type="entry name" value="ANK_REPEAT"/>
    <property type="match status" value="8"/>
</dbReference>
<reference evidence="6" key="3">
    <citation type="submission" date="2021-06" db="EMBL/GenBank/DDBJ databases">
        <title>Genomic Description and Analysis of Intracellular Bacteria, Candidatus Berkiella cookevillensis and Candidatus Berkiella aquae.</title>
        <authorList>
            <person name="Kidane D.T."/>
            <person name="Mehari Y.T."/>
            <person name="Rice F.C."/>
            <person name="Arivett B.A."/>
            <person name="Farone A.L."/>
            <person name="Berk S.G."/>
            <person name="Farone M.B."/>
        </authorList>
    </citation>
    <scope>NUCLEOTIDE SEQUENCE</scope>
    <source>
        <strain evidence="6">HT99</strain>
    </source>
</reference>
<dbReference type="AlphaFoldDB" id="A0A0Q9YJQ9"/>
<dbReference type="EMBL" id="LKAJ01000008">
    <property type="protein sequence ID" value="KRG20895.1"/>
    <property type="molecule type" value="Genomic_DNA"/>
</dbReference>
<dbReference type="InterPro" id="IPR002110">
    <property type="entry name" value="Ankyrin_rpt"/>
</dbReference>
<dbReference type="Pfam" id="PF13637">
    <property type="entry name" value="Ank_4"/>
    <property type="match status" value="1"/>
</dbReference>
<accession>A0A0Q9YJQ9</accession>
<feature type="repeat" description="ANK" evidence="3">
    <location>
        <begin position="405"/>
        <end position="437"/>
    </location>
</feature>
<dbReference type="EC" id="2.7.1.-" evidence="5"/>
<comment type="caution">
    <text evidence="5">The sequence shown here is derived from an EMBL/GenBank/DDBJ whole genome shotgun (WGS) entry which is preliminary data.</text>
</comment>
<name>A0A0Q9YJQ9_9GAMM</name>
<evidence type="ECO:0000256" key="1">
    <source>
        <dbReference type="ARBA" id="ARBA00022737"/>
    </source>
</evidence>
<dbReference type="SMART" id="SM00248">
    <property type="entry name" value="ANK"/>
    <property type="match status" value="8"/>
</dbReference>
<dbReference type="STRING" id="295108.HT99x_02112"/>
<keyword evidence="1" id="KW-0677">Repeat</keyword>
<feature type="repeat" description="ANK" evidence="3">
    <location>
        <begin position="47"/>
        <end position="79"/>
    </location>
</feature>
<sequence>MTSKITRLKNTRRFFNIIQQGNSAKNTAILKRLIHSGIHINEPSPISQIMPLHAAATYGSLEIIQLLIGLGATIDARSTNNETLLHWAARRGLLEVMQLLLAKGAMIDLENNNRETPLHLAVRYNHPVIVKLLIDHHAKIDSQNWCGDTPLHLAAEQTPAIVQLLLDHGARIDIENSVGNTPLIFSVIMNNPFAVDKILLVFINKIVEGGQLNTLRQSLGMLCKREDTPLQIVQRIIACDPYHQLQLIKLIESHYIASHSPFISDAARFWQDPRKLFEIIQGAPSEEHTKAIMGSIQKYINVPYLRGYTLLHWAVEYNQPNIVRLLLDHGARPNIHDATGWTPLHLAAASGYSEIIQILLSKNININEKNRRGDTPLQIAAMRNHPKTVTLLLEKRAQIDERNNNGDTALHLAMQQGLPEIAALLLQGGAKVDIKNHTGKTALGCVITDNPKLKESHLVLENLLLILIDKIAKWDQFEILRKNLGPKSAPTPKMIAKKIMSGDQAEKIHYITIIEFYYSLGYLSEHLGTLSVNEAHELSSPVSQIVFSSPSSSSQAGTAAKPEEKHRHPKCRL</sequence>
<feature type="repeat" description="ANK" evidence="3">
    <location>
        <begin position="372"/>
        <end position="404"/>
    </location>
</feature>
<evidence type="ECO:0000313" key="6">
    <source>
        <dbReference type="EMBL" id="MCS5711372.1"/>
    </source>
</evidence>
<dbReference type="Proteomes" id="UP000051497">
    <property type="component" value="Unassembled WGS sequence"/>
</dbReference>
<evidence type="ECO:0000256" key="3">
    <source>
        <dbReference type="PROSITE-ProRule" id="PRU00023"/>
    </source>
</evidence>
<keyword evidence="7" id="KW-1185">Reference proteome</keyword>
<protein>
    <submittedName>
        <fullName evidence="6">Ankyrin repeat domain-containing protein</fullName>
    </submittedName>
    <submittedName>
        <fullName evidence="5">Phosphocholine transferase AnkX</fullName>
        <ecNumber evidence="5">2.7.1.-</ecNumber>
    </submittedName>
</protein>
<keyword evidence="2 3" id="KW-0040">ANK repeat</keyword>
<feature type="repeat" description="ANK" evidence="3">
    <location>
        <begin position="80"/>
        <end position="112"/>
    </location>
</feature>
<evidence type="ECO:0000256" key="2">
    <source>
        <dbReference type="ARBA" id="ARBA00023043"/>
    </source>
</evidence>